<reference evidence="7" key="1">
    <citation type="journal article" date="2022" name="bioRxiv">
        <title>Sequencing and chromosome-scale assembly of the giantPleurodeles waltlgenome.</title>
        <authorList>
            <person name="Brown T."/>
            <person name="Elewa A."/>
            <person name="Iarovenko S."/>
            <person name="Subramanian E."/>
            <person name="Araus A.J."/>
            <person name="Petzold A."/>
            <person name="Susuki M."/>
            <person name="Suzuki K.-i.T."/>
            <person name="Hayashi T."/>
            <person name="Toyoda A."/>
            <person name="Oliveira C."/>
            <person name="Osipova E."/>
            <person name="Leigh N.D."/>
            <person name="Simon A."/>
            <person name="Yun M.H."/>
        </authorList>
    </citation>
    <scope>NUCLEOTIDE SEQUENCE</scope>
    <source>
        <strain evidence="7">20211129_DDA</strain>
        <tissue evidence="7">Liver</tissue>
    </source>
</reference>
<dbReference type="Pfam" id="PF00335">
    <property type="entry name" value="Tetraspanin"/>
    <property type="match status" value="1"/>
</dbReference>
<comment type="caution">
    <text evidence="7">The sequence shown here is derived from an EMBL/GenBank/DDBJ whole genome shotgun (WGS) entry which is preliminary data.</text>
</comment>
<dbReference type="Proteomes" id="UP001066276">
    <property type="component" value="Chromosome 1_2"/>
</dbReference>
<evidence type="ECO:0000256" key="2">
    <source>
        <dbReference type="ARBA" id="ARBA00006840"/>
    </source>
</evidence>
<keyword evidence="5 6" id="KW-0472">Membrane</keyword>
<name>A0AAV7WDG5_PLEWA</name>
<protein>
    <recommendedName>
        <fullName evidence="6">Tetraspanin</fullName>
    </recommendedName>
</protein>
<keyword evidence="8" id="KW-1185">Reference proteome</keyword>
<dbReference type="EMBL" id="JANPWB010000002">
    <property type="protein sequence ID" value="KAJ1210792.1"/>
    <property type="molecule type" value="Genomic_DNA"/>
</dbReference>
<gene>
    <name evidence="7" type="ORF">NDU88_006154</name>
</gene>
<evidence type="ECO:0000256" key="5">
    <source>
        <dbReference type="ARBA" id="ARBA00023136"/>
    </source>
</evidence>
<dbReference type="PANTHER" id="PTHR19282:SF48">
    <property type="entry name" value="TETRASPANIN-3"/>
    <property type="match status" value="1"/>
</dbReference>
<dbReference type="InterPro" id="IPR008952">
    <property type="entry name" value="Tetraspanin_EC2_sf"/>
</dbReference>
<proteinExistence type="inferred from homology"/>
<feature type="transmembrane region" description="Helical" evidence="6">
    <location>
        <begin position="82"/>
        <end position="102"/>
    </location>
</feature>
<dbReference type="PANTHER" id="PTHR19282">
    <property type="entry name" value="TETRASPANIN"/>
    <property type="match status" value="1"/>
</dbReference>
<keyword evidence="4 6" id="KW-1133">Transmembrane helix</keyword>
<dbReference type="AlphaFoldDB" id="A0AAV7WDG5"/>
<accession>A0AAV7WDG5</accession>
<comment type="caution">
    <text evidence="6">Lacks conserved residue(s) required for the propagation of feature annotation.</text>
</comment>
<feature type="transmembrane region" description="Helical" evidence="6">
    <location>
        <begin position="44"/>
        <end position="70"/>
    </location>
</feature>
<evidence type="ECO:0000256" key="6">
    <source>
        <dbReference type="RuleBase" id="RU361218"/>
    </source>
</evidence>
<dbReference type="SUPFAM" id="SSF48652">
    <property type="entry name" value="Tetraspanin"/>
    <property type="match status" value="1"/>
</dbReference>
<dbReference type="GO" id="GO:0005886">
    <property type="term" value="C:plasma membrane"/>
    <property type="evidence" value="ECO:0007669"/>
    <property type="project" value="TreeGrafter"/>
</dbReference>
<comment type="similarity">
    <text evidence="2 6">Belongs to the tetraspanin (TM4SF) family.</text>
</comment>
<feature type="transmembrane region" description="Helical" evidence="6">
    <location>
        <begin position="198"/>
        <end position="217"/>
    </location>
</feature>
<dbReference type="PROSITE" id="PS00421">
    <property type="entry name" value="TM4_1"/>
    <property type="match status" value="1"/>
</dbReference>
<evidence type="ECO:0000256" key="4">
    <source>
        <dbReference type="ARBA" id="ARBA00022989"/>
    </source>
</evidence>
<dbReference type="InterPro" id="IPR000301">
    <property type="entry name" value="Tetraspanin_animals"/>
</dbReference>
<dbReference type="Gene3D" id="1.10.1450.10">
    <property type="entry name" value="Tetraspanin"/>
    <property type="match status" value="1"/>
</dbReference>
<comment type="subcellular location">
    <subcellularLocation>
        <location evidence="1 6">Membrane</location>
        <topology evidence="1 6">Multi-pass membrane protein</topology>
    </subcellularLocation>
</comment>
<dbReference type="PIRSF" id="PIRSF002419">
    <property type="entry name" value="Tetraspanin"/>
    <property type="match status" value="1"/>
</dbReference>
<evidence type="ECO:0000256" key="3">
    <source>
        <dbReference type="ARBA" id="ARBA00022692"/>
    </source>
</evidence>
<evidence type="ECO:0000256" key="1">
    <source>
        <dbReference type="ARBA" id="ARBA00004141"/>
    </source>
</evidence>
<keyword evidence="3 6" id="KW-0812">Transmembrane</keyword>
<dbReference type="InterPro" id="IPR018499">
    <property type="entry name" value="Tetraspanin/Peripherin"/>
</dbReference>
<evidence type="ECO:0000313" key="8">
    <source>
        <dbReference type="Proteomes" id="UP001066276"/>
    </source>
</evidence>
<sequence>MLLLLSLAFWAVAFLFIVFGGYSMYRNGINEYHDDYLFKDDHLSVMYSLLVIGFGVLFFLIGMIGIWATCSENYCGLSLFKNITQFFFLVELGIFITVVYTLSKGPSKKADEIHNIMQKYDGYNAESQSLDYGQQKLQCCGVQGFFDWEYTPWFDAAANNSVPLSCCIYPQNCTGSLEQPENLFTEGCAGKLSEKIKLYATTSIITSVILLVLTVFGKLSIIQIRNRDFNYVHIN</sequence>
<dbReference type="InterPro" id="IPR018503">
    <property type="entry name" value="Tetraspanin_CS"/>
</dbReference>
<organism evidence="7 8">
    <name type="scientific">Pleurodeles waltl</name>
    <name type="common">Iberian ribbed newt</name>
    <dbReference type="NCBI Taxonomy" id="8319"/>
    <lineage>
        <taxon>Eukaryota</taxon>
        <taxon>Metazoa</taxon>
        <taxon>Chordata</taxon>
        <taxon>Craniata</taxon>
        <taxon>Vertebrata</taxon>
        <taxon>Euteleostomi</taxon>
        <taxon>Amphibia</taxon>
        <taxon>Batrachia</taxon>
        <taxon>Caudata</taxon>
        <taxon>Salamandroidea</taxon>
        <taxon>Salamandridae</taxon>
        <taxon>Pleurodelinae</taxon>
        <taxon>Pleurodeles</taxon>
    </lineage>
</organism>
<evidence type="ECO:0000313" key="7">
    <source>
        <dbReference type="EMBL" id="KAJ1210792.1"/>
    </source>
</evidence>